<evidence type="ECO:0000256" key="2">
    <source>
        <dbReference type="ARBA" id="ARBA00023015"/>
    </source>
</evidence>
<gene>
    <name evidence="8" type="ORF">F3B98_12120</name>
    <name evidence="7" type="ORF">F3F25_19930</name>
    <name evidence="9" type="ORF">PO382_18880</name>
</gene>
<evidence type="ECO:0000256" key="4">
    <source>
        <dbReference type="ARBA" id="ARBA00023163"/>
    </source>
</evidence>
<dbReference type="InterPro" id="IPR007627">
    <property type="entry name" value="RNA_pol_sigma70_r2"/>
</dbReference>
<dbReference type="PANTHER" id="PTHR43133:SF46">
    <property type="entry name" value="RNA POLYMERASE SIGMA-70 FACTOR ECF SUBFAMILY"/>
    <property type="match status" value="1"/>
</dbReference>
<evidence type="ECO:0000256" key="1">
    <source>
        <dbReference type="ARBA" id="ARBA00010641"/>
    </source>
</evidence>
<evidence type="ECO:0000313" key="10">
    <source>
        <dbReference type="Proteomes" id="UP000365824"/>
    </source>
</evidence>
<feature type="domain" description="RNA polymerase sigma-70 region 2" evidence="5">
    <location>
        <begin position="29"/>
        <end position="95"/>
    </location>
</feature>
<dbReference type="InterPro" id="IPR013249">
    <property type="entry name" value="RNA_pol_sigma70_r4_t2"/>
</dbReference>
<dbReference type="InterPro" id="IPR013324">
    <property type="entry name" value="RNA_pol_sigma_r3/r4-like"/>
</dbReference>
<dbReference type="Gene3D" id="1.10.10.10">
    <property type="entry name" value="Winged helix-like DNA-binding domain superfamily/Winged helix DNA-binding domain"/>
    <property type="match status" value="1"/>
</dbReference>
<evidence type="ECO:0000313" key="8">
    <source>
        <dbReference type="EMBL" id="KAA4664253.1"/>
    </source>
</evidence>
<dbReference type="Proteomes" id="UP000435985">
    <property type="component" value="Unassembled WGS sequence"/>
</dbReference>
<dbReference type="Pfam" id="PF08281">
    <property type="entry name" value="Sigma70_r4_2"/>
    <property type="match status" value="1"/>
</dbReference>
<dbReference type="NCBIfam" id="TIGR02937">
    <property type="entry name" value="sigma70-ECF"/>
    <property type="match status" value="1"/>
</dbReference>
<accession>A0A139L410</accession>
<dbReference type="SUPFAM" id="SSF88659">
    <property type="entry name" value="Sigma3 and sigma4 domains of RNA polymerase sigma factors"/>
    <property type="match status" value="1"/>
</dbReference>
<protein>
    <submittedName>
        <fullName evidence="8">RNA polymerase sigma-70 factor</fullName>
    </submittedName>
</protein>
<dbReference type="Proteomes" id="UP000365824">
    <property type="component" value="Unassembled WGS sequence"/>
</dbReference>
<evidence type="ECO:0000259" key="6">
    <source>
        <dbReference type="Pfam" id="PF08281"/>
    </source>
</evidence>
<sequence length="195" mass="23326">MPNIQQQTSDDRFLVIALKQDDKQAFTRLFHAYYKDLVLFGGTYIPEKSTCEDIVQNIFLKLWNDRKSLVIENSLKSYLLKAVRNYCLDELRHRRIIDEHIAYELKSDSIDIDTTENYILYSDLCRQLKNALEQLPPQEREVFEMSRLENIKYQEIANRLNISVRTVEVRISKALKQLRILLKDFYLLLFLFLFH</sequence>
<dbReference type="GO" id="GO:0003677">
    <property type="term" value="F:DNA binding"/>
    <property type="evidence" value="ECO:0007669"/>
    <property type="project" value="InterPro"/>
</dbReference>
<dbReference type="EMBL" id="JAQNZF010000029">
    <property type="protein sequence ID" value="MDC2744287.1"/>
    <property type="molecule type" value="Genomic_DNA"/>
</dbReference>
<dbReference type="GO" id="GO:0016987">
    <property type="term" value="F:sigma factor activity"/>
    <property type="evidence" value="ECO:0007669"/>
    <property type="project" value="UniProtKB-KW"/>
</dbReference>
<dbReference type="NCBIfam" id="TIGR02985">
    <property type="entry name" value="Sig70_bacteroi1"/>
    <property type="match status" value="1"/>
</dbReference>
<evidence type="ECO:0000313" key="11">
    <source>
        <dbReference type="Proteomes" id="UP000435985"/>
    </source>
</evidence>
<organism evidence="8 11">
    <name type="scientific">Bacteroides ovatus</name>
    <dbReference type="NCBI Taxonomy" id="28116"/>
    <lineage>
        <taxon>Bacteria</taxon>
        <taxon>Pseudomonadati</taxon>
        <taxon>Bacteroidota</taxon>
        <taxon>Bacteroidia</taxon>
        <taxon>Bacteroidales</taxon>
        <taxon>Bacteroidaceae</taxon>
        <taxon>Bacteroides</taxon>
    </lineage>
</organism>
<evidence type="ECO:0000256" key="3">
    <source>
        <dbReference type="ARBA" id="ARBA00023082"/>
    </source>
</evidence>
<evidence type="ECO:0000313" key="7">
    <source>
        <dbReference type="EMBL" id="KAA3925340.1"/>
    </source>
</evidence>
<evidence type="ECO:0000313" key="9">
    <source>
        <dbReference type="EMBL" id="MDC2744287.1"/>
    </source>
</evidence>
<dbReference type="AlphaFoldDB" id="A0A139L410"/>
<dbReference type="CDD" id="cd06171">
    <property type="entry name" value="Sigma70_r4"/>
    <property type="match status" value="1"/>
</dbReference>
<dbReference type="InterPro" id="IPR013325">
    <property type="entry name" value="RNA_pol_sigma_r2"/>
</dbReference>
<name>A0A139L410_BACOV</name>
<comment type="caution">
    <text evidence="8">The sequence shown here is derived from an EMBL/GenBank/DDBJ whole genome shotgun (WGS) entry which is preliminary data.</text>
</comment>
<dbReference type="PANTHER" id="PTHR43133">
    <property type="entry name" value="RNA POLYMERASE ECF-TYPE SIGMA FACTO"/>
    <property type="match status" value="1"/>
</dbReference>
<proteinExistence type="inferred from homology"/>
<dbReference type="Pfam" id="PF04542">
    <property type="entry name" value="Sigma70_r2"/>
    <property type="match status" value="1"/>
</dbReference>
<comment type="similarity">
    <text evidence="1">Belongs to the sigma-70 factor family. ECF subfamily.</text>
</comment>
<dbReference type="EMBL" id="VWLB01000037">
    <property type="protein sequence ID" value="KAA3925340.1"/>
    <property type="molecule type" value="Genomic_DNA"/>
</dbReference>
<dbReference type="SUPFAM" id="SSF88946">
    <property type="entry name" value="Sigma2 domain of RNA polymerase sigma factors"/>
    <property type="match status" value="1"/>
</dbReference>
<keyword evidence="2" id="KW-0805">Transcription regulation</keyword>
<dbReference type="InterPro" id="IPR039425">
    <property type="entry name" value="RNA_pol_sigma-70-like"/>
</dbReference>
<dbReference type="RefSeq" id="WP_004310625.1">
    <property type="nucleotide sequence ID" value="NZ_CAKJYS010000001.1"/>
</dbReference>
<dbReference type="GO" id="GO:0006352">
    <property type="term" value="P:DNA-templated transcription initiation"/>
    <property type="evidence" value="ECO:0007669"/>
    <property type="project" value="InterPro"/>
</dbReference>
<feature type="domain" description="RNA polymerase sigma factor 70 region 4 type 2" evidence="6">
    <location>
        <begin position="126"/>
        <end position="178"/>
    </location>
</feature>
<evidence type="ECO:0000259" key="5">
    <source>
        <dbReference type="Pfam" id="PF04542"/>
    </source>
</evidence>
<reference evidence="10 11" key="1">
    <citation type="journal article" date="2019" name="Nat. Med.">
        <title>A library of human gut bacterial isolates paired with longitudinal multiomics data enables mechanistic microbiome research.</title>
        <authorList>
            <person name="Poyet M."/>
            <person name="Groussin M."/>
            <person name="Gibbons S.M."/>
            <person name="Avila-Pacheco J."/>
            <person name="Jiang X."/>
            <person name="Kearney S.M."/>
            <person name="Perrotta A.R."/>
            <person name="Berdy B."/>
            <person name="Zhao S."/>
            <person name="Lieberman T.D."/>
            <person name="Swanson P.K."/>
            <person name="Smith M."/>
            <person name="Roesemann S."/>
            <person name="Alexander J.E."/>
            <person name="Rich S.A."/>
            <person name="Livny J."/>
            <person name="Vlamakis H."/>
            <person name="Clish C."/>
            <person name="Bullock K."/>
            <person name="Deik A."/>
            <person name="Scott J."/>
            <person name="Pierce K.A."/>
            <person name="Xavier R.J."/>
            <person name="Alm E.J."/>
        </authorList>
    </citation>
    <scope>NUCLEOTIDE SEQUENCE [LARGE SCALE GENOMIC DNA]</scope>
    <source>
        <strain evidence="8 11">BIOML-A14</strain>
        <strain evidence="7 10">BIOML-A160</strain>
    </source>
</reference>
<dbReference type="Proteomes" id="UP001219389">
    <property type="component" value="Unassembled WGS sequence"/>
</dbReference>
<dbReference type="GeneID" id="69481783"/>
<dbReference type="STRING" id="28116.Bovatus_02445"/>
<dbReference type="InterPro" id="IPR014284">
    <property type="entry name" value="RNA_pol_sigma-70_dom"/>
</dbReference>
<dbReference type="EMBL" id="VWFO01000012">
    <property type="protein sequence ID" value="KAA4664253.1"/>
    <property type="molecule type" value="Genomic_DNA"/>
</dbReference>
<dbReference type="InterPro" id="IPR036388">
    <property type="entry name" value="WH-like_DNA-bd_sf"/>
</dbReference>
<dbReference type="Gene3D" id="1.10.1740.10">
    <property type="match status" value="1"/>
</dbReference>
<keyword evidence="4" id="KW-0804">Transcription</keyword>
<keyword evidence="3" id="KW-0731">Sigma factor</keyword>
<reference evidence="9" key="2">
    <citation type="submission" date="2022-10" db="EMBL/GenBank/DDBJ databases">
        <title>Human gut microbiome strain richness.</title>
        <authorList>
            <person name="Chen-Liaw A."/>
        </authorList>
    </citation>
    <scope>NUCLEOTIDE SEQUENCE</scope>
    <source>
        <strain evidence="9">BSD2780120875st1_E1_BSD2780120875_150330</strain>
    </source>
</reference>
<dbReference type="InterPro" id="IPR014327">
    <property type="entry name" value="RNA_pol_sigma70_bacteroid"/>
</dbReference>